<feature type="transmembrane region" description="Helical" evidence="2">
    <location>
        <begin position="19"/>
        <end position="38"/>
    </location>
</feature>
<feature type="compositionally biased region" description="Polar residues" evidence="1">
    <location>
        <begin position="201"/>
        <end position="227"/>
    </location>
</feature>
<feature type="transmembrane region" description="Helical" evidence="2">
    <location>
        <begin position="71"/>
        <end position="95"/>
    </location>
</feature>
<keyword evidence="2" id="KW-0812">Transmembrane</keyword>
<accession>A0A7I4XUL6</accession>
<dbReference type="Proteomes" id="UP000025227">
    <property type="component" value="Unplaced"/>
</dbReference>
<protein>
    <submittedName>
        <fullName evidence="4">MARVEL domain-containing protein</fullName>
    </submittedName>
</protein>
<dbReference type="AlphaFoldDB" id="A0A7I4XUL6"/>
<evidence type="ECO:0000256" key="2">
    <source>
        <dbReference type="SAM" id="Phobius"/>
    </source>
</evidence>
<feature type="transmembrane region" description="Helical" evidence="2">
    <location>
        <begin position="44"/>
        <end position="64"/>
    </location>
</feature>
<keyword evidence="2" id="KW-1133">Transmembrane helix</keyword>
<evidence type="ECO:0000313" key="3">
    <source>
        <dbReference type="Proteomes" id="UP000025227"/>
    </source>
</evidence>
<proteinExistence type="predicted"/>
<keyword evidence="2" id="KW-0472">Membrane</keyword>
<name>A0A7I4XUL6_HAECO</name>
<reference evidence="4" key="1">
    <citation type="submission" date="2020-12" db="UniProtKB">
        <authorList>
            <consortium name="WormBaseParasite"/>
        </authorList>
    </citation>
    <scope>IDENTIFICATION</scope>
    <source>
        <strain evidence="4">MHco3</strain>
    </source>
</reference>
<sequence>MCLNKATWYCCKCVHIKTLIYGILATTLVTHFAVSIFLLVFSLWYAFIPLAITLLAHAIGFLAVRRHSYLLFTIFMIYEGLFILALLALDVWLLIVMEIKPSLSFFGKKCLDSSHKSGACDGEIRKSAAIAGAAVSAIILLNLLALWHGIRNFFQYLRATPRTKTATVRASVAEAAQEVARAMPSAPSASDSMRRPVYPQNPATESRTQLQTIYSPTAHQPQPNQFVSPDVPGPSTRLYSDQEILKVNPSEEGFGSPTGAFRQFEPPPPYM</sequence>
<evidence type="ECO:0000313" key="4">
    <source>
        <dbReference type="WBParaSite" id="HCON_00005695-00001"/>
    </source>
</evidence>
<evidence type="ECO:0000256" key="1">
    <source>
        <dbReference type="SAM" id="MobiDB-lite"/>
    </source>
</evidence>
<dbReference type="WBParaSite" id="HCON_00005695-00001">
    <property type="protein sequence ID" value="HCON_00005695-00001"/>
    <property type="gene ID" value="HCON_00005695"/>
</dbReference>
<dbReference type="OrthoDB" id="10376780at2759"/>
<feature type="transmembrane region" description="Helical" evidence="2">
    <location>
        <begin position="128"/>
        <end position="150"/>
    </location>
</feature>
<keyword evidence="3" id="KW-1185">Reference proteome</keyword>
<dbReference type="OMA" id="RTQLYTI"/>
<feature type="compositionally biased region" description="Low complexity" evidence="1">
    <location>
        <begin position="181"/>
        <end position="191"/>
    </location>
</feature>
<feature type="region of interest" description="Disordered" evidence="1">
    <location>
        <begin position="181"/>
        <end position="271"/>
    </location>
</feature>
<organism evidence="3 4">
    <name type="scientific">Haemonchus contortus</name>
    <name type="common">Barber pole worm</name>
    <dbReference type="NCBI Taxonomy" id="6289"/>
    <lineage>
        <taxon>Eukaryota</taxon>
        <taxon>Metazoa</taxon>
        <taxon>Ecdysozoa</taxon>
        <taxon>Nematoda</taxon>
        <taxon>Chromadorea</taxon>
        <taxon>Rhabditida</taxon>
        <taxon>Rhabditina</taxon>
        <taxon>Rhabditomorpha</taxon>
        <taxon>Strongyloidea</taxon>
        <taxon>Trichostrongylidae</taxon>
        <taxon>Haemonchus</taxon>
    </lineage>
</organism>